<proteinExistence type="predicted"/>
<accession>M0CXF4</accession>
<keyword evidence="1" id="KW-1133">Transmembrane helix</keyword>
<organism evidence="2 3">
    <name type="scientific">Halosimplex carlsbadense 2-9-1</name>
    <dbReference type="NCBI Taxonomy" id="797114"/>
    <lineage>
        <taxon>Archaea</taxon>
        <taxon>Methanobacteriati</taxon>
        <taxon>Methanobacteriota</taxon>
        <taxon>Stenosarchaea group</taxon>
        <taxon>Halobacteria</taxon>
        <taxon>Halobacteriales</taxon>
        <taxon>Haloarculaceae</taxon>
        <taxon>Halosimplex</taxon>
    </lineage>
</organism>
<evidence type="ECO:0000256" key="1">
    <source>
        <dbReference type="SAM" id="Phobius"/>
    </source>
</evidence>
<sequence>MSENRQDRIPTDRETLQALWVRAVAFIGGWYLFQGGARAIFVFPFEAVTTKYLTHAANYWPSVIGGLFDVLLPHAGVLAPLNGFGTLLAGLALMAGAALRFTLPVSGLLMFLYWMISMPYDVAVFLDKHWFLIFLLAGVAVYADDLRYTVDGWLKERFPDSRIVDAITL</sequence>
<feature type="transmembrane region" description="Helical" evidence="1">
    <location>
        <begin position="63"/>
        <end position="81"/>
    </location>
</feature>
<gene>
    <name evidence="2" type="ORF">C475_08987</name>
</gene>
<keyword evidence="3" id="KW-1185">Reference proteome</keyword>
<keyword evidence="1" id="KW-0812">Transmembrane</keyword>
<protein>
    <submittedName>
        <fullName evidence="2">DoxX family protein</fullName>
    </submittedName>
</protein>
<dbReference type="AlphaFoldDB" id="M0CXF4"/>
<comment type="caution">
    <text evidence="2">The sequence shown here is derived from an EMBL/GenBank/DDBJ whole genome shotgun (WGS) entry which is preliminary data.</text>
</comment>
<keyword evidence="1" id="KW-0472">Membrane</keyword>
<reference evidence="2 3" key="1">
    <citation type="journal article" date="2014" name="PLoS Genet.">
        <title>Phylogenetically driven sequencing of extremely halophilic archaea reveals strategies for static and dynamic osmo-response.</title>
        <authorList>
            <person name="Becker E.A."/>
            <person name="Seitzer P.M."/>
            <person name="Tritt A."/>
            <person name="Larsen D."/>
            <person name="Krusor M."/>
            <person name="Yao A.I."/>
            <person name="Wu D."/>
            <person name="Madern D."/>
            <person name="Eisen J.A."/>
            <person name="Darling A.E."/>
            <person name="Facciotti M.T."/>
        </authorList>
    </citation>
    <scope>NUCLEOTIDE SEQUENCE [LARGE SCALE GENOMIC DNA]</scope>
    <source>
        <strain evidence="2 3">2-9-1</strain>
    </source>
</reference>
<feature type="transmembrane region" description="Helical" evidence="1">
    <location>
        <begin position="20"/>
        <end position="43"/>
    </location>
</feature>
<dbReference type="RefSeq" id="WP_006883472.1">
    <property type="nucleotide sequence ID" value="NZ_AOIU01000020.1"/>
</dbReference>
<name>M0CXF4_9EURY</name>
<dbReference type="STRING" id="797114.C475_08987"/>
<feature type="transmembrane region" description="Helical" evidence="1">
    <location>
        <begin position="122"/>
        <end position="143"/>
    </location>
</feature>
<dbReference type="Proteomes" id="UP000011626">
    <property type="component" value="Unassembled WGS sequence"/>
</dbReference>
<evidence type="ECO:0000313" key="3">
    <source>
        <dbReference type="Proteomes" id="UP000011626"/>
    </source>
</evidence>
<evidence type="ECO:0000313" key="2">
    <source>
        <dbReference type="EMBL" id="ELZ26549.1"/>
    </source>
</evidence>
<dbReference type="EMBL" id="AOIU01000020">
    <property type="protein sequence ID" value="ELZ26549.1"/>
    <property type="molecule type" value="Genomic_DNA"/>
</dbReference>
<feature type="transmembrane region" description="Helical" evidence="1">
    <location>
        <begin position="88"/>
        <end position="116"/>
    </location>
</feature>